<proteinExistence type="predicted"/>
<feature type="region of interest" description="Disordered" evidence="1">
    <location>
        <begin position="198"/>
        <end position="222"/>
    </location>
</feature>
<evidence type="ECO:0000256" key="2">
    <source>
        <dbReference type="SAM" id="SignalP"/>
    </source>
</evidence>
<evidence type="ECO:0000256" key="1">
    <source>
        <dbReference type="SAM" id="MobiDB-lite"/>
    </source>
</evidence>
<dbReference type="STRING" id="1821621.A8C75_11740"/>
<gene>
    <name evidence="3" type="ORF">A8C75_11740</name>
</gene>
<protein>
    <submittedName>
        <fullName evidence="3">Uncharacterized protein</fullName>
    </submittedName>
</protein>
<evidence type="ECO:0000313" key="3">
    <source>
        <dbReference type="EMBL" id="ANG63077.1"/>
    </source>
</evidence>
<dbReference type="AlphaFoldDB" id="A0A1A9EYW3"/>
<keyword evidence="2" id="KW-0732">Signal</keyword>
<dbReference type="RefSeq" id="WP_067382368.1">
    <property type="nucleotide sequence ID" value="NZ_CP015839.1"/>
</dbReference>
<organism evidence="3 4">
    <name type="scientific">Marinobacterium aestuarii</name>
    <dbReference type="NCBI Taxonomy" id="1821621"/>
    <lineage>
        <taxon>Bacteria</taxon>
        <taxon>Pseudomonadati</taxon>
        <taxon>Pseudomonadota</taxon>
        <taxon>Gammaproteobacteria</taxon>
        <taxon>Oceanospirillales</taxon>
        <taxon>Oceanospirillaceae</taxon>
        <taxon>Marinobacterium</taxon>
    </lineage>
</organism>
<dbReference type="EMBL" id="CP015839">
    <property type="protein sequence ID" value="ANG63077.1"/>
    <property type="molecule type" value="Genomic_DNA"/>
</dbReference>
<name>A0A1A9EYW3_9GAMM</name>
<dbReference type="KEGG" id="mars:A8C75_11740"/>
<dbReference type="OrthoDB" id="5405204at2"/>
<evidence type="ECO:0000313" key="4">
    <source>
        <dbReference type="Proteomes" id="UP000078070"/>
    </source>
</evidence>
<feature type="signal peptide" evidence="2">
    <location>
        <begin position="1"/>
        <end position="18"/>
    </location>
</feature>
<reference evidence="3 4" key="2">
    <citation type="journal article" date="2018" name="Int. J. Syst. Evol. Microbiol.">
        <title>Marinobacterium aestuarii sp. nov., a benzene-degrading marine bacterium isolated from estuary sediment.</title>
        <authorList>
            <person name="Bae S.S."/>
            <person name="Jung J."/>
            <person name="Chung D."/>
            <person name="Baek K."/>
        </authorList>
    </citation>
    <scope>NUCLEOTIDE SEQUENCE [LARGE SCALE GENOMIC DNA]</scope>
    <source>
        <strain evidence="3 4">ST58-10</strain>
    </source>
</reference>
<keyword evidence="4" id="KW-1185">Reference proteome</keyword>
<feature type="chain" id="PRO_5008386542" evidence="2">
    <location>
        <begin position="19"/>
        <end position="478"/>
    </location>
</feature>
<reference evidence="4" key="1">
    <citation type="submission" date="2016-05" db="EMBL/GenBank/DDBJ databases">
        <authorList>
            <person name="Baek K."/>
            <person name="Yang S.-J."/>
        </authorList>
    </citation>
    <scope>NUCLEOTIDE SEQUENCE [LARGE SCALE GENOMIC DNA]</scope>
    <source>
        <strain evidence="4">ST58-10</strain>
    </source>
</reference>
<dbReference type="Proteomes" id="UP000078070">
    <property type="component" value="Chromosome"/>
</dbReference>
<accession>A0A1A9EYW3</accession>
<sequence>MLLLLLALSGCTLVPVTAPPPPGLDAGPLAQCQWLFEQTDAHIDQAGVRHQGLARISGFPYLRINRFLASFGPQLDSPAQIETWIQHLAQLDAQARRPELSNLAGAGREIKPALLNARLDKCRTRLVAGLLHHPGQLQHLRKGASVPDDYRSAWRVAGLYPLSAALVLHRVRRWHDDARNTFGQPLSQLTVAGQLRRWSASPPRAREETSVQTDSPHALTRDDLGIPRLAPERLGQLFARYSPVWELDVADTNDLIGTPAWDEGPAFDTGTATQYQQPSYTRFGDEVLLQLNYVIWFQARPGEDIYAGRFDGLTWRVTLGPDLQPLLYDSIHNCGCYHSFFPTASLQLRTDLPETGFEPPLVPQPAPPGPLVVRLEHQRHFIQRVYPLEDTHRGHPLVVADYASLLTLPSAEGHHSFFGDHGLVAGSERPERFILWPMGIRSPGAMRQWGRHAVAFVGRRHFDDPDLIPSLFERAPER</sequence>